<evidence type="ECO:0000259" key="11">
    <source>
        <dbReference type="Pfam" id="PF02705"/>
    </source>
</evidence>
<evidence type="ECO:0000256" key="3">
    <source>
        <dbReference type="ARBA" id="ARBA00022448"/>
    </source>
</evidence>
<dbReference type="InterPro" id="IPR053952">
    <property type="entry name" value="K_trans_C"/>
</dbReference>
<sequence length="304" mass="32695">MLLCIAIITGLRDTTLIGNAYGMACAGVMLVTTLLMALVILFVWQYNCLVVALFLAAFDVVETVYLLAVLRKVPQGGWLPLVLSLVFVVVMYVWHYGTRWKHLFDMQNKVSLKWIHVLGPSLNIVRVPGMGLIYTELAIGVPAIFSHFVTNLLAFHQVLVFICVKAVPVPQVHDKERHLIRRISPRDWATDATYKCYRGLPTYGGGPASTIEGNTTAPPKVSPIAFADADEAAGRPTPLTGVTEDCALTAKDSATAGEVAPTSVVGATTKGDTTATAEVSSTIVTEPDDPIAAVDLAAMIIDDD</sequence>
<dbReference type="PANTHER" id="PTHR30540:SF121">
    <property type="entry name" value="POTASSIUM TRANSPORTER 3-RELATED"/>
    <property type="match status" value="1"/>
</dbReference>
<feature type="transmembrane region" description="Helical" evidence="10">
    <location>
        <begin position="50"/>
        <end position="70"/>
    </location>
</feature>
<keyword evidence="5 10" id="KW-0812">Transmembrane</keyword>
<evidence type="ECO:0008006" key="15">
    <source>
        <dbReference type="Google" id="ProtNLM"/>
    </source>
</evidence>
<keyword evidence="14" id="KW-1185">Reference proteome</keyword>
<evidence type="ECO:0000256" key="9">
    <source>
        <dbReference type="ARBA" id="ARBA00023136"/>
    </source>
</evidence>
<comment type="caution">
    <text evidence="13">The sequence shown here is derived from an EMBL/GenBank/DDBJ whole genome shotgun (WGS) entry which is preliminary data.</text>
</comment>
<feature type="transmembrane region" description="Helical" evidence="10">
    <location>
        <begin position="20"/>
        <end position="43"/>
    </location>
</feature>
<dbReference type="Proteomes" id="UP000479710">
    <property type="component" value="Unassembled WGS sequence"/>
</dbReference>
<dbReference type="InterPro" id="IPR053951">
    <property type="entry name" value="K_trans_N"/>
</dbReference>
<feature type="transmembrane region" description="Helical" evidence="10">
    <location>
        <begin position="76"/>
        <end position="94"/>
    </location>
</feature>
<keyword evidence="3" id="KW-0813">Transport</keyword>
<evidence type="ECO:0000256" key="6">
    <source>
        <dbReference type="ARBA" id="ARBA00022958"/>
    </source>
</evidence>
<accession>A0A6G1FEN7</accession>
<keyword evidence="7 10" id="KW-1133">Transmembrane helix</keyword>
<gene>
    <name evidence="13" type="ORF">E2562_032453</name>
</gene>
<evidence type="ECO:0000256" key="8">
    <source>
        <dbReference type="ARBA" id="ARBA00023065"/>
    </source>
</evidence>
<dbReference type="Pfam" id="PF22776">
    <property type="entry name" value="K_trans_C"/>
    <property type="match status" value="1"/>
</dbReference>
<keyword evidence="8" id="KW-0406">Ion transport</keyword>
<evidence type="ECO:0000256" key="7">
    <source>
        <dbReference type="ARBA" id="ARBA00022989"/>
    </source>
</evidence>
<organism evidence="13 14">
    <name type="scientific">Oryza meyeriana var. granulata</name>
    <dbReference type="NCBI Taxonomy" id="110450"/>
    <lineage>
        <taxon>Eukaryota</taxon>
        <taxon>Viridiplantae</taxon>
        <taxon>Streptophyta</taxon>
        <taxon>Embryophyta</taxon>
        <taxon>Tracheophyta</taxon>
        <taxon>Spermatophyta</taxon>
        <taxon>Magnoliopsida</taxon>
        <taxon>Liliopsida</taxon>
        <taxon>Poales</taxon>
        <taxon>Poaceae</taxon>
        <taxon>BOP clade</taxon>
        <taxon>Oryzoideae</taxon>
        <taxon>Oryzeae</taxon>
        <taxon>Oryzinae</taxon>
        <taxon>Oryza</taxon>
        <taxon>Oryza meyeriana</taxon>
    </lineage>
</organism>
<dbReference type="InterPro" id="IPR003855">
    <property type="entry name" value="K+_transporter"/>
</dbReference>
<keyword evidence="6" id="KW-0630">Potassium</keyword>
<dbReference type="GO" id="GO:0015079">
    <property type="term" value="F:potassium ion transmembrane transporter activity"/>
    <property type="evidence" value="ECO:0007669"/>
    <property type="project" value="InterPro"/>
</dbReference>
<dbReference type="AlphaFoldDB" id="A0A6G1FEN7"/>
<comment type="subcellular location">
    <subcellularLocation>
        <location evidence="1">Membrane</location>
        <topology evidence="1">Multi-pass membrane protein</topology>
    </subcellularLocation>
</comment>
<reference evidence="13 14" key="1">
    <citation type="submission" date="2019-11" db="EMBL/GenBank/DDBJ databases">
        <title>Whole genome sequence of Oryza granulata.</title>
        <authorList>
            <person name="Li W."/>
        </authorList>
    </citation>
    <scope>NUCLEOTIDE SEQUENCE [LARGE SCALE GENOMIC DNA]</scope>
    <source>
        <strain evidence="14">cv. Menghai</strain>
        <tissue evidence="13">Leaf</tissue>
    </source>
</reference>
<dbReference type="EMBL" id="SPHZ02000001">
    <property type="protein sequence ID" value="KAF0935367.1"/>
    <property type="molecule type" value="Genomic_DNA"/>
</dbReference>
<keyword evidence="4" id="KW-0633">Potassium transport</keyword>
<comment type="similarity">
    <text evidence="2">Belongs to the HAK/KUP transporter (TC 2.A.72.3) family.</text>
</comment>
<dbReference type="OrthoDB" id="504708at2759"/>
<evidence type="ECO:0000313" key="14">
    <source>
        <dbReference type="Proteomes" id="UP000479710"/>
    </source>
</evidence>
<evidence type="ECO:0000313" key="13">
    <source>
        <dbReference type="EMBL" id="KAF0935367.1"/>
    </source>
</evidence>
<evidence type="ECO:0000256" key="4">
    <source>
        <dbReference type="ARBA" id="ARBA00022538"/>
    </source>
</evidence>
<dbReference type="PANTHER" id="PTHR30540">
    <property type="entry name" value="OSMOTIC STRESS POTASSIUM TRANSPORTER"/>
    <property type="match status" value="1"/>
</dbReference>
<evidence type="ECO:0000259" key="12">
    <source>
        <dbReference type="Pfam" id="PF22776"/>
    </source>
</evidence>
<name>A0A6G1FEN7_9ORYZ</name>
<dbReference type="GO" id="GO:0016020">
    <property type="term" value="C:membrane"/>
    <property type="evidence" value="ECO:0007669"/>
    <property type="project" value="UniProtKB-SubCell"/>
</dbReference>
<evidence type="ECO:0000256" key="5">
    <source>
        <dbReference type="ARBA" id="ARBA00022692"/>
    </source>
</evidence>
<proteinExistence type="inferred from homology"/>
<feature type="domain" description="K+ potassium transporter C-terminal" evidence="12">
    <location>
        <begin position="128"/>
        <end position="194"/>
    </location>
</feature>
<evidence type="ECO:0000256" key="10">
    <source>
        <dbReference type="SAM" id="Phobius"/>
    </source>
</evidence>
<evidence type="ECO:0000256" key="2">
    <source>
        <dbReference type="ARBA" id="ARBA00008440"/>
    </source>
</evidence>
<dbReference type="Pfam" id="PF02705">
    <property type="entry name" value="K_trans"/>
    <property type="match status" value="1"/>
</dbReference>
<feature type="domain" description="K+ potassium transporter integral membrane" evidence="11">
    <location>
        <begin position="1"/>
        <end position="114"/>
    </location>
</feature>
<protein>
    <recommendedName>
        <fullName evidence="15">Potassium transporter</fullName>
    </recommendedName>
</protein>
<evidence type="ECO:0000256" key="1">
    <source>
        <dbReference type="ARBA" id="ARBA00004141"/>
    </source>
</evidence>
<keyword evidence="9 10" id="KW-0472">Membrane</keyword>